<dbReference type="EMBL" id="JACAZF010000018">
    <property type="protein sequence ID" value="KAF7288869.1"/>
    <property type="molecule type" value="Genomic_DNA"/>
</dbReference>
<feature type="transmembrane region" description="Helical" evidence="2">
    <location>
        <begin position="44"/>
        <end position="64"/>
    </location>
</feature>
<dbReference type="GO" id="GO:0005794">
    <property type="term" value="C:Golgi apparatus"/>
    <property type="evidence" value="ECO:0007669"/>
    <property type="project" value="TreeGrafter"/>
</dbReference>
<keyword evidence="1" id="KW-0808">Transferase</keyword>
<sequence>MAILWHSGMLGTYIARRTRYALPFYHPRTLPHDRKLPPYLLHPVRLCSILLIVTFSSVTLFLLFHARSLAAVFIGHRWRLQELFIPAPWSIVPLIEPPSPHPVRLATTDTVYDAFLAPSAAQAVADARIRPIRAHDAIPYDCLDNWVATGRWEASCLHGMVHESQIDLVYVWVNGSDALHSQSRAELLARLGYETKNARFREHDELRYSLRAARQATKGWPHSAWHLVTADVKTPNETRLDSMSHYERAAVSIARDDEMGIVGNGEESREKRLGLVPQWLDIDCAFNASRSQVRNNGNSEHPPIILHHDTQLFRYSNDPEVPVEPEHIANWLAKVMPSFNSHAIESQLANLPPDIVADQIVAMNDDQFLTLPTPPSAFHTTLYGSVLRMDPELLVGGDNTGAGDGGGEWRSIPWSAHLLDERFGKRKRPYMKHISRSLSLPLLHEALLAFGKPFAATPLSQFRGSHFASREWEVNTIFLASHFVIERHREALLWSWVVGKWGGVIGVLDAETKFKMWVEMGGESMGKTMLNLKEAKRTTLADVERNLRRAGVKPPRGKGQMDTNYYWVSMDGYSASWMNLAERIHITPACLGNHTEAAWAMFRRLVMNDLACGDQIISSLMYSTRSGLGIFLPPTPSFPVASDEPITLPLVLPTTRPFFPSNPRAFAVRLIQRYAYVLGHSPAYFIGPKNSQQMDAQLRTADKLRYAGLLCINDDLGDDESDITRAEAVLKAWFAMRWPERLECEIG</sequence>
<dbReference type="RefSeq" id="XP_037213021.1">
    <property type="nucleotide sequence ID" value="XM_037370429.1"/>
</dbReference>
<name>A0A8H6VPH9_9AGAR</name>
<reference evidence="3" key="1">
    <citation type="submission" date="2020-05" db="EMBL/GenBank/DDBJ databases">
        <title>Mycena genomes resolve the evolution of fungal bioluminescence.</title>
        <authorList>
            <person name="Tsai I.J."/>
        </authorList>
    </citation>
    <scope>NUCLEOTIDE SEQUENCE</scope>
    <source>
        <strain evidence="3">171206Taipei</strain>
    </source>
</reference>
<dbReference type="GO" id="GO:0003976">
    <property type="term" value="F:UDP-N-acetylglucosamine-lysosomal-enzyme N-acetylglucosaminephosphotransferase activity"/>
    <property type="evidence" value="ECO:0007669"/>
    <property type="project" value="TreeGrafter"/>
</dbReference>
<evidence type="ECO:0000313" key="4">
    <source>
        <dbReference type="Proteomes" id="UP000636479"/>
    </source>
</evidence>
<protein>
    <recommendedName>
        <fullName evidence="5">Stealth protein CR3 conserved region 3 domain-containing protein</fullName>
    </recommendedName>
</protein>
<dbReference type="InterPro" id="IPR047141">
    <property type="entry name" value="Stealth"/>
</dbReference>
<keyword evidence="2" id="KW-0812">Transmembrane</keyword>
<evidence type="ECO:0000313" key="3">
    <source>
        <dbReference type="EMBL" id="KAF7288869.1"/>
    </source>
</evidence>
<dbReference type="OrthoDB" id="263283at2759"/>
<dbReference type="GO" id="GO:0046835">
    <property type="term" value="P:carbohydrate phosphorylation"/>
    <property type="evidence" value="ECO:0007669"/>
    <property type="project" value="TreeGrafter"/>
</dbReference>
<evidence type="ECO:0000256" key="1">
    <source>
        <dbReference type="ARBA" id="ARBA00022679"/>
    </source>
</evidence>
<keyword evidence="4" id="KW-1185">Reference proteome</keyword>
<gene>
    <name evidence="3" type="ORF">MIND_01402700</name>
</gene>
<dbReference type="AlphaFoldDB" id="A0A8H6VPH9"/>
<evidence type="ECO:0000256" key="2">
    <source>
        <dbReference type="SAM" id="Phobius"/>
    </source>
</evidence>
<evidence type="ECO:0008006" key="5">
    <source>
        <dbReference type="Google" id="ProtNLM"/>
    </source>
</evidence>
<dbReference type="GeneID" id="59352945"/>
<proteinExistence type="predicted"/>
<keyword evidence="2" id="KW-1133">Transmembrane helix</keyword>
<organism evidence="3 4">
    <name type="scientific">Mycena indigotica</name>
    <dbReference type="NCBI Taxonomy" id="2126181"/>
    <lineage>
        <taxon>Eukaryota</taxon>
        <taxon>Fungi</taxon>
        <taxon>Dikarya</taxon>
        <taxon>Basidiomycota</taxon>
        <taxon>Agaricomycotina</taxon>
        <taxon>Agaricomycetes</taxon>
        <taxon>Agaricomycetidae</taxon>
        <taxon>Agaricales</taxon>
        <taxon>Marasmiineae</taxon>
        <taxon>Mycenaceae</taxon>
        <taxon>Mycena</taxon>
    </lineage>
</organism>
<accession>A0A8H6VPH9</accession>
<dbReference type="PANTHER" id="PTHR24045">
    <property type="match status" value="1"/>
</dbReference>
<comment type="caution">
    <text evidence="3">The sequence shown here is derived from an EMBL/GenBank/DDBJ whole genome shotgun (WGS) entry which is preliminary data.</text>
</comment>
<dbReference type="Proteomes" id="UP000636479">
    <property type="component" value="Unassembled WGS sequence"/>
</dbReference>
<keyword evidence="2" id="KW-0472">Membrane</keyword>
<dbReference type="PANTHER" id="PTHR24045:SF0">
    <property type="entry name" value="N-ACETYLGLUCOSAMINE-1-PHOSPHOTRANSFERASE SUBUNITS ALPHA_BETA"/>
    <property type="match status" value="1"/>
</dbReference>